<feature type="region of interest" description="Disordered" evidence="1">
    <location>
        <begin position="51"/>
        <end position="84"/>
    </location>
</feature>
<dbReference type="InParanoid" id="E9HF87"/>
<dbReference type="OrthoDB" id="10051416at2759"/>
<accession>E9HF87</accession>
<dbReference type="Proteomes" id="UP000000305">
    <property type="component" value="Unassembled WGS sequence"/>
</dbReference>
<sequence length="219" mass="23854">MLNFITDFEDHIFVTVDADAFFFLHDLISSYVREKERVILASVASNQRTQSPELQKAAVSGTAGSSSLSEPSSGQGSPAINNAPLSLQLTNEDEKKRRLLEQIDWRNYECKTWHLEPTVRLLSWAGKRIEPYGVEYILNKLGFSQARTTIPKWVQRGAMDPLDKILSLVLSRTIAAQRAKESQTSNSTAISGAVTGGGGSSGAGLGSNNAVNNARPAMK</sequence>
<feature type="compositionally biased region" description="Gly residues" evidence="1">
    <location>
        <begin position="194"/>
        <end position="205"/>
    </location>
</feature>
<dbReference type="HOGENOM" id="CLU_1262675_0_0_1"/>
<dbReference type="InterPro" id="IPR056742">
    <property type="entry name" value="BLTP1_C"/>
</dbReference>
<dbReference type="PANTHER" id="PTHR31640">
    <property type="entry name" value="TRANSMEMBRANE PROTEIN KIAA1109"/>
    <property type="match status" value="1"/>
</dbReference>
<dbReference type="InterPro" id="IPR033616">
    <property type="entry name" value="BLTP1"/>
</dbReference>
<feature type="compositionally biased region" description="Low complexity" evidence="1">
    <location>
        <begin position="60"/>
        <end position="77"/>
    </location>
</feature>
<gene>
    <name evidence="3" type="ORF">DAPPUDRAFT_258353</name>
</gene>
<dbReference type="KEGG" id="dpx:DAPPUDRAFT_258353"/>
<dbReference type="PhylomeDB" id="E9HF87"/>
<keyword evidence="4" id="KW-1185">Reference proteome</keyword>
<feature type="compositionally biased region" description="Low complexity" evidence="1">
    <location>
        <begin position="206"/>
        <end position="219"/>
    </location>
</feature>
<dbReference type="PANTHER" id="PTHR31640:SF1">
    <property type="entry name" value="BRIDGE-LIKE LIPID TRANSFER PROTEIN FAMILY MEMBER 1"/>
    <property type="match status" value="1"/>
</dbReference>
<protein>
    <recommendedName>
        <fullName evidence="2">Bridge-like lipid transfer protein family member 1 C-terminal domain-containing protein</fullName>
    </recommendedName>
</protein>
<feature type="region of interest" description="Disordered" evidence="1">
    <location>
        <begin position="180"/>
        <end position="219"/>
    </location>
</feature>
<dbReference type="eggNOG" id="KOG3596">
    <property type="taxonomic scope" value="Eukaryota"/>
</dbReference>
<reference evidence="3 4" key="1">
    <citation type="journal article" date="2011" name="Science">
        <title>The ecoresponsive genome of Daphnia pulex.</title>
        <authorList>
            <person name="Colbourne J.K."/>
            <person name="Pfrender M.E."/>
            <person name="Gilbert D."/>
            <person name="Thomas W.K."/>
            <person name="Tucker A."/>
            <person name="Oakley T.H."/>
            <person name="Tokishita S."/>
            <person name="Aerts A."/>
            <person name="Arnold G.J."/>
            <person name="Basu M.K."/>
            <person name="Bauer D.J."/>
            <person name="Caceres C.E."/>
            <person name="Carmel L."/>
            <person name="Casola C."/>
            <person name="Choi J.H."/>
            <person name="Detter J.C."/>
            <person name="Dong Q."/>
            <person name="Dusheyko S."/>
            <person name="Eads B.D."/>
            <person name="Frohlich T."/>
            <person name="Geiler-Samerotte K.A."/>
            <person name="Gerlach D."/>
            <person name="Hatcher P."/>
            <person name="Jogdeo S."/>
            <person name="Krijgsveld J."/>
            <person name="Kriventseva E.V."/>
            <person name="Kultz D."/>
            <person name="Laforsch C."/>
            <person name="Lindquist E."/>
            <person name="Lopez J."/>
            <person name="Manak J.R."/>
            <person name="Muller J."/>
            <person name="Pangilinan J."/>
            <person name="Patwardhan R.P."/>
            <person name="Pitluck S."/>
            <person name="Pritham E.J."/>
            <person name="Rechtsteiner A."/>
            <person name="Rho M."/>
            <person name="Rogozin I.B."/>
            <person name="Sakarya O."/>
            <person name="Salamov A."/>
            <person name="Schaack S."/>
            <person name="Shapiro H."/>
            <person name="Shiga Y."/>
            <person name="Skalitzky C."/>
            <person name="Smith Z."/>
            <person name="Souvorov A."/>
            <person name="Sung W."/>
            <person name="Tang Z."/>
            <person name="Tsuchiya D."/>
            <person name="Tu H."/>
            <person name="Vos H."/>
            <person name="Wang M."/>
            <person name="Wolf Y.I."/>
            <person name="Yamagata H."/>
            <person name="Yamada T."/>
            <person name="Ye Y."/>
            <person name="Shaw J.R."/>
            <person name="Andrews J."/>
            <person name="Crease T.J."/>
            <person name="Tang H."/>
            <person name="Lucas S.M."/>
            <person name="Robertson H.M."/>
            <person name="Bork P."/>
            <person name="Koonin E.V."/>
            <person name="Zdobnov E.M."/>
            <person name="Grigoriev I.V."/>
            <person name="Lynch M."/>
            <person name="Boore J.L."/>
        </authorList>
    </citation>
    <scope>NUCLEOTIDE SEQUENCE [LARGE SCALE GENOMIC DNA]</scope>
</reference>
<evidence type="ECO:0000313" key="3">
    <source>
        <dbReference type="EMBL" id="EFX69605.1"/>
    </source>
</evidence>
<proteinExistence type="predicted"/>
<dbReference type="EMBL" id="GL732634">
    <property type="protein sequence ID" value="EFX69605.1"/>
    <property type="molecule type" value="Genomic_DNA"/>
</dbReference>
<evidence type="ECO:0000313" key="4">
    <source>
        <dbReference type="Proteomes" id="UP000000305"/>
    </source>
</evidence>
<evidence type="ECO:0000259" key="2">
    <source>
        <dbReference type="Pfam" id="PF25040"/>
    </source>
</evidence>
<dbReference type="AlphaFoldDB" id="E9HF87"/>
<organism evidence="3 4">
    <name type="scientific">Daphnia pulex</name>
    <name type="common">Water flea</name>
    <dbReference type="NCBI Taxonomy" id="6669"/>
    <lineage>
        <taxon>Eukaryota</taxon>
        <taxon>Metazoa</taxon>
        <taxon>Ecdysozoa</taxon>
        <taxon>Arthropoda</taxon>
        <taxon>Crustacea</taxon>
        <taxon>Branchiopoda</taxon>
        <taxon>Diplostraca</taxon>
        <taxon>Cladocera</taxon>
        <taxon>Anomopoda</taxon>
        <taxon>Daphniidae</taxon>
        <taxon>Daphnia</taxon>
    </lineage>
</organism>
<feature type="domain" description="Bridge-like lipid transfer protein family member 1 C-terminal" evidence="2">
    <location>
        <begin position="4"/>
        <end position="181"/>
    </location>
</feature>
<evidence type="ECO:0000256" key="1">
    <source>
        <dbReference type="SAM" id="MobiDB-lite"/>
    </source>
</evidence>
<dbReference type="Pfam" id="PF25040">
    <property type="entry name" value="BLTP1_C"/>
    <property type="match status" value="1"/>
</dbReference>
<name>E9HF87_DAPPU</name>